<evidence type="ECO:0000256" key="1">
    <source>
        <dbReference type="SAM" id="Phobius"/>
    </source>
</evidence>
<dbReference type="RefSeq" id="WP_270153022.1">
    <property type="nucleotide sequence ID" value="NZ_JAPNNL010000005.1"/>
</dbReference>
<proteinExistence type="predicted"/>
<accession>A0ABT4S4W8</accession>
<keyword evidence="1" id="KW-1133">Transmembrane helix</keyword>
<dbReference type="Proteomes" id="UP001144036">
    <property type="component" value="Unassembled WGS sequence"/>
</dbReference>
<feature type="transmembrane region" description="Helical" evidence="1">
    <location>
        <begin position="6"/>
        <end position="27"/>
    </location>
</feature>
<keyword evidence="1" id="KW-0812">Transmembrane</keyword>
<comment type="caution">
    <text evidence="2">The sequence shown here is derived from an EMBL/GenBank/DDBJ whole genome shotgun (WGS) entry which is preliminary data.</text>
</comment>
<reference evidence="2" key="1">
    <citation type="submission" date="2022-11" db="EMBL/GenBank/DDBJ databases">
        <title>Nonomuraea corallina sp. nov., a new species of the genus Nonomuraea isolated from sea side sediment in Thai sea.</title>
        <authorList>
            <person name="Ngamcharungchit C."/>
            <person name="Matsumoto A."/>
            <person name="Suriyachadkun C."/>
            <person name="Panbangred W."/>
            <person name="Inahashi Y."/>
            <person name="Intra B."/>
        </authorList>
    </citation>
    <scope>NUCLEOTIDE SEQUENCE</scope>
    <source>
        <strain evidence="2">MCN248</strain>
    </source>
</reference>
<dbReference type="EMBL" id="JAPNNL010000005">
    <property type="protein sequence ID" value="MDA0632247.1"/>
    <property type="molecule type" value="Genomic_DNA"/>
</dbReference>
<evidence type="ECO:0000313" key="2">
    <source>
        <dbReference type="EMBL" id="MDA0632247.1"/>
    </source>
</evidence>
<sequence>MTLIPLIIAGVIGVALLVGYVAVLVGIRREDKRLSLRQNPDGASAVLARRVTGCYVRNGVSWT</sequence>
<keyword evidence="1" id="KW-0472">Membrane</keyword>
<gene>
    <name evidence="2" type="ORF">OUY22_02370</name>
</gene>
<organism evidence="2 3">
    <name type="scientific">Nonomuraea corallina</name>
    <dbReference type="NCBI Taxonomy" id="2989783"/>
    <lineage>
        <taxon>Bacteria</taxon>
        <taxon>Bacillati</taxon>
        <taxon>Actinomycetota</taxon>
        <taxon>Actinomycetes</taxon>
        <taxon>Streptosporangiales</taxon>
        <taxon>Streptosporangiaceae</taxon>
        <taxon>Nonomuraea</taxon>
    </lineage>
</organism>
<keyword evidence="3" id="KW-1185">Reference proteome</keyword>
<name>A0ABT4S4W8_9ACTN</name>
<protein>
    <submittedName>
        <fullName evidence="2">Uncharacterized protein</fullName>
    </submittedName>
</protein>
<evidence type="ECO:0000313" key="3">
    <source>
        <dbReference type="Proteomes" id="UP001144036"/>
    </source>
</evidence>